<name>A0ABP9DKV9_9BACT</name>
<dbReference type="NCBIfam" id="TIGR00229">
    <property type="entry name" value="sensory_box"/>
    <property type="match status" value="2"/>
</dbReference>
<proteinExistence type="predicted"/>
<keyword evidence="2" id="KW-0472">Membrane</keyword>
<dbReference type="InterPro" id="IPR013656">
    <property type="entry name" value="PAS_4"/>
</dbReference>
<dbReference type="Gene3D" id="3.30.450.40">
    <property type="match status" value="1"/>
</dbReference>
<dbReference type="InterPro" id="IPR013655">
    <property type="entry name" value="PAS_fold_3"/>
</dbReference>
<protein>
    <recommendedName>
        <fullName evidence="3">PAS domain-containing protein</fullName>
    </recommendedName>
</protein>
<comment type="caution">
    <text evidence="4">The sequence shown here is derived from an EMBL/GenBank/DDBJ whole genome shotgun (WGS) entry which is preliminary data.</text>
</comment>
<organism evidence="4 5">
    <name type="scientific">Algivirga pacifica</name>
    <dbReference type="NCBI Taxonomy" id="1162670"/>
    <lineage>
        <taxon>Bacteria</taxon>
        <taxon>Pseudomonadati</taxon>
        <taxon>Bacteroidota</taxon>
        <taxon>Cytophagia</taxon>
        <taxon>Cytophagales</taxon>
        <taxon>Flammeovirgaceae</taxon>
        <taxon>Algivirga</taxon>
    </lineage>
</organism>
<dbReference type="Pfam" id="PF08447">
    <property type="entry name" value="PAS_3"/>
    <property type="match status" value="1"/>
</dbReference>
<dbReference type="Gene3D" id="3.30.450.20">
    <property type="entry name" value="PAS domain"/>
    <property type="match status" value="2"/>
</dbReference>
<dbReference type="InterPro" id="IPR000014">
    <property type="entry name" value="PAS"/>
</dbReference>
<dbReference type="InterPro" id="IPR029016">
    <property type="entry name" value="GAF-like_dom_sf"/>
</dbReference>
<dbReference type="CDD" id="cd00130">
    <property type="entry name" value="PAS"/>
    <property type="match status" value="2"/>
</dbReference>
<dbReference type="Proteomes" id="UP001500298">
    <property type="component" value="Unassembled WGS sequence"/>
</dbReference>
<reference evidence="5" key="1">
    <citation type="journal article" date="2019" name="Int. J. Syst. Evol. Microbiol.">
        <title>The Global Catalogue of Microorganisms (GCM) 10K type strain sequencing project: providing services to taxonomists for standard genome sequencing and annotation.</title>
        <authorList>
            <consortium name="The Broad Institute Genomics Platform"/>
            <consortium name="The Broad Institute Genome Sequencing Center for Infectious Disease"/>
            <person name="Wu L."/>
            <person name="Ma J."/>
        </authorList>
    </citation>
    <scope>NUCLEOTIDE SEQUENCE [LARGE SCALE GENOMIC DNA]</scope>
    <source>
        <strain evidence="5">JCM 18326</strain>
    </source>
</reference>
<keyword evidence="5" id="KW-1185">Reference proteome</keyword>
<dbReference type="Pfam" id="PF08448">
    <property type="entry name" value="PAS_4"/>
    <property type="match status" value="1"/>
</dbReference>
<dbReference type="SUPFAM" id="SSF55781">
    <property type="entry name" value="GAF domain-like"/>
    <property type="match status" value="1"/>
</dbReference>
<feature type="domain" description="PAS" evidence="3">
    <location>
        <begin position="532"/>
        <end position="584"/>
    </location>
</feature>
<evidence type="ECO:0000313" key="4">
    <source>
        <dbReference type="EMBL" id="GAA4844782.1"/>
    </source>
</evidence>
<feature type="transmembrane region" description="Helical" evidence="2">
    <location>
        <begin position="6"/>
        <end position="28"/>
    </location>
</feature>
<sequence>MKLSLEFRFVASLVLIGVMALMGVITFVKLEHRQERFIIEQVIQQEYQLSVLPIYLKEYERTKERSLLLKVKQEADHLNYELQLFQQGGILLSGRQKVQIVPFMNEELNTALQRYSTLYGDVYQELSDYWLKESKWSNEEGAIDVSIGKFSDIVDQKISGVLSMNKVLKNRLDQYIDGKAQQYLILNGLMFLLTTFLLFYLYRQLYGQLIEKISELRGGLMAMTHEDGISLEAMDVKENLQQIEEGTLALEGLLSEVDRHIASLGKGEFTLQVSDTLKSHFLGHTLQSVGNALQQLEEHDRHTKWHAEGMAALGEMLNNTEAKSVEEVCLDFVKFMVLQLGCNQGGVYLKDKEQQFFELKGCFAYGKKKYIEKVLEWDEGLLGQAAEEKRLLLFNHVPDGYIEITSGMGEATASCLVICPIMSEGEVLGVIELASFTALESYQTYFLEESSERMGKTLTLLYAHRHTETLLKSSMLVNERLQEHETQLLHNEEELKKTKETLQQQYLQLQEEDVLKKSILEAISQHTACVELDMEGRIIEVNDMYLAMTGYQREELLQQYEKTLVPKEDLEGQYELIWESLKVGQSISGQYRRSHKKGKLLWVEGTYSPIRNSQGETYKVIQFAQFTTEDAERKKLDEEKLKWLREEWPILELNKEGAVQRANAAFVSAFGFSRKDLRQLNFTDLLVEEEAQQNLKLLLEEAFGGEAIEITTFFSTSKEEIKAYQLKLLPVKDLGHQIHMVMALLKDVSITHNKIQSSSVS</sequence>
<keyword evidence="1" id="KW-0175">Coiled coil</keyword>
<feature type="transmembrane region" description="Helical" evidence="2">
    <location>
        <begin position="183"/>
        <end position="202"/>
    </location>
</feature>
<evidence type="ECO:0000259" key="3">
    <source>
        <dbReference type="PROSITE" id="PS50112"/>
    </source>
</evidence>
<dbReference type="InterPro" id="IPR003018">
    <property type="entry name" value="GAF"/>
</dbReference>
<evidence type="ECO:0000256" key="1">
    <source>
        <dbReference type="SAM" id="Coils"/>
    </source>
</evidence>
<dbReference type="InterPro" id="IPR052155">
    <property type="entry name" value="Biofilm_reg_signaling"/>
</dbReference>
<evidence type="ECO:0000256" key="2">
    <source>
        <dbReference type="SAM" id="Phobius"/>
    </source>
</evidence>
<dbReference type="PANTHER" id="PTHR44757">
    <property type="entry name" value="DIGUANYLATE CYCLASE DGCP"/>
    <property type="match status" value="1"/>
</dbReference>
<dbReference type="RefSeq" id="WP_345373602.1">
    <property type="nucleotide sequence ID" value="NZ_BAABJX010000052.1"/>
</dbReference>
<keyword evidence="2" id="KW-0812">Transmembrane</keyword>
<accession>A0ABP9DKV9</accession>
<dbReference type="EMBL" id="BAABJX010000052">
    <property type="protein sequence ID" value="GAA4844782.1"/>
    <property type="molecule type" value="Genomic_DNA"/>
</dbReference>
<dbReference type="SUPFAM" id="SSF55785">
    <property type="entry name" value="PYP-like sensor domain (PAS domain)"/>
    <property type="match status" value="2"/>
</dbReference>
<evidence type="ECO:0000313" key="5">
    <source>
        <dbReference type="Proteomes" id="UP001500298"/>
    </source>
</evidence>
<dbReference type="SMART" id="SM00091">
    <property type="entry name" value="PAS"/>
    <property type="match status" value="2"/>
</dbReference>
<gene>
    <name evidence="4" type="ORF">GCM10023331_32020</name>
</gene>
<dbReference type="PROSITE" id="PS50112">
    <property type="entry name" value="PAS"/>
    <property type="match status" value="1"/>
</dbReference>
<dbReference type="InterPro" id="IPR035965">
    <property type="entry name" value="PAS-like_dom_sf"/>
</dbReference>
<keyword evidence="2" id="KW-1133">Transmembrane helix</keyword>
<feature type="coiled-coil region" evidence="1">
    <location>
        <begin position="481"/>
        <end position="512"/>
    </location>
</feature>
<dbReference type="Pfam" id="PF13185">
    <property type="entry name" value="GAF_2"/>
    <property type="match status" value="1"/>
</dbReference>
<dbReference type="PANTHER" id="PTHR44757:SF2">
    <property type="entry name" value="BIOFILM ARCHITECTURE MAINTENANCE PROTEIN MBAA"/>
    <property type="match status" value="1"/>
</dbReference>